<evidence type="ECO:0000256" key="4">
    <source>
        <dbReference type="ARBA" id="ARBA00022679"/>
    </source>
</evidence>
<dbReference type="RefSeq" id="WP_253762855.1">
    <property type="nucleotide sequence ID" value="NZ_JAMZDZ010000001.1"/>
</dbReference>
<feature type="transmembrane region" description="Helical" evidence="10">
    <location>
        <begin position="106"/>
        <end position="125"/>
    </location>
</feature>
<accession>A0ABV8LXG2</accession>
<keyword evidence="3" id="KW-0597">Phosphoprotein</keyword>
<protein>
    <recommendedName>
        <fullName evidence="2">histidine kinase</fullName>
        <ecNumber evidence="2">2.7.13.3</ecNumber>
    </recommendedName>
</protein>
<dbReference type="EMBL" id="JBHSAY010000020">
    <property type="protein sequence ID" value="MFC4135033.1"/>
    <property type="molecule type" value="Genomic_DNA"/>
</dbReference>
<evidence type="ECO:0000256" key="7">
    <source>
        <dbReference type="ARBA" id="ARBA00022840"/>
    </source>
</evidence>
<keyword evidence="10" id="KW-0472">Membrane</keyword>
<evidence type="ECO:0000256" key="8">
    <source>
        <dbReference type="ARBA" id="ARBA00023012"/>
    </source>
</evidence>
<dbReference type="InterPro" id="IPR050482">
    <property type="entry name" value="Sensor_HK_TwoCompSys"/>
</dbReference>
<feature type="transmembrane region" description="Helical" evidence="10">
    <location>
        <begin position="39"/>
        <end position="59"/>
    </location>
</feature>
<dbReference type="GO" id="GO:0016301">
    <property type="term" value="F:kinase activity"/>
    <property type="evidence" value="ECO:0007669"/>
    <property type="project" value="UniProtKB-KW"/>
</dbReference>
<gene>
    <name evidence="12" type="ORF">ACFOZ4_30860</name>
</gene>
<dbReference type="PANTHER" id="PTHR24421:SF10">
    <property type="entry name" value="NITRATE_NITRITE SENSOR PROTEIN NARQ"/>
    <property type="match status" value="1"/>
</dbReference>
<keyword evidence="8" id="KW-0902">Two-component regulatory system</keyword>
<keyword evidence="5" id="KW-0547">Nucleotide-binding</keyword>
<keyword evidence="6 12" id="KW-0418">Kinase</keyword>
<dbReference type="Gene3D" id="1.20.5.1930">
    <property type="match status" value="1"/>
</dbReference>
<dbReference type="InterPro" id="IPR005467">
    <property type="entry name" value="His_kinase_dom"/>
</dbReference>
<evidence type="ECO:0000256" key="5">
    <source>
        <dbReference type="ARBA" id="ARBA00022741"/>
    </source>
</evidence>
<keyword evidence="4" id="KW-0808">Transferase</keyword>
<keyword evidence="10" id="KW-1133">Transmembrane helix</keyword>
<evidence type="ECO:0000256" key="2">
    <source>
        <dbReference type="ARBA" id="ARBA00012438"/>
    </source>
</evidence>
<organism evidence="12 13">
    <name type="scientific">Hamadaea flava</name>
    <dbReference type="NCBI Taxonomy" id="1742688"/>
    <lineage>
        <taxon>Bacteria</taxon>
        <taxon>Bacillati</taxon>
        <taxon>Actinomycetota</taxon>
        <taxon>Actinomycetes</taxon>
        <taxon>Micromonosporales</taxon>
        <taxon>Micromonosporaceae</taxon>
        <taxon>Hamadaea</taxon>
    </lineage>
</organism>
<keyword evidence="10" id="KW-0812">Transmembrane</keyword>
<dbReference type="InterPro" id="IPR003594">
    <property type="entry name" value="HATPase_dom"/>
</dbReference>
<evidence type="ECO:0000259" key="11">
    <source>
        <dbReference type="PROSITE" id="PS50109"/>
    </source>
</evidence>
<comment type="caution">
    <text evidence="12">The sequence shown here is derived from an EMBL/GenBank/DDBJ whole genome shotgun (WGS) entry which is preliminary data.</text>
</comment>
<proteinExistence type="predicted"/>
<reference evidence="13" key="1">
    <citation type="journal article" date="2019" name="Int. J. Syst. Evol. Microbiol.">
        <title>The Global Catalogue of Microorganisms (GCM) 10K type strain sequencing project: providing services to taxonomists for standard genome sequencing and annotation.</title>
        <authorList>
            <consortium name="The Broad Institute Genomics Platform"/>
            <consortium name="The Broad Institute Genome Sequencing Center for Infectious Disease"/>
            <person name="Wu L."/>
            <person name="Ma J."/>
        </authorList>
    </citation>
    <scope>NUCLEOTIDE SEQUENCE [LARGE SCALE GENOMIC DNA]</scope>
    <source>
        <strain evidence="13">CGMCC 4.7289</strain>
    </source>
</reference>
<evidence type="ECO:0000256" key="1">
    <source>
        <dbReference type="ARBA" id="ARBA00000085"/>
    </source>
</evidence>
<dbReference type="CDD" id="cd16917">
    <property type="entry name" value="HATPase_UhpB-NarQ-NarX-like"/>
    <property type="match status" value="1"/>
</dbReference>
<feature type="transmembrane region" description="Helical" evidence="10">
    <location>
        <begin position="12"/>
        <end position="32"/>
    </location>
</feature>
<dbReference type="Gene3D" id="3.30.565.10">
    <property type="entry name" value="Histidine kinase-like ATPase, C-terminal domain"/>
    <property type="match status" value="1"/>
</dbReference>
<keyword evidence="7" id="KW-0067">ATP-binding</keyword>
<dbReference type="Pfam" id="PF02518">
    <property type="entry name" value="HATPase_c"/>
    <property type="match status" value="1"/>
</dbReference>
<dbReference type="EC" id="2.7.13.3" evidence="2"/>
<dbReference type="InterPro" id="IPR036890">
    <property type="entry name" value="HATPase_C_sf"/>
</dbReference>
<keyword evidence="9" id="KW-0175">Coiled coil</keyword>
<dbReference type="PROSITE" id="PS50109">
    <property type="entry name" value="HIS_KIN"/>
    <property type="match status" value="1"/>
</dbReference>
<keyword evidence="13" id="KW-1185">Reference proteome</keyword>
<dbReference type="Pfam" id="PF07730">
    <property type="entry name" value="HisKA_3"/>
    <property type="match status" value="1"/>
</dbReference>
<dbReference type="SUPFAM" id="SSF55874">
    <property type="entry name" value="ATPase domain of HSP90 chaperone/DNA topoisomerase II/histidine kinase"/>
    <property type="match status" value="1"/>
</dbReference>
<feature type="domain" description="Histidine kinase" evidence="11">
    <location>
        <begin position="279"/>
        <end position="366"/>
    </location>
</feature>
<comment type="catalytic activity">
    <reaction evidence="1">
        <text>ATP + protein L-histidine = ADP + protein N-phospho-L-histidine.</text>
        <dbReference type="EC" id="2.7.13.3"/>
    </reaction>
</comment>
<evidence type="ECO:0000256" key="10">
    <source>
        <dbReference type="SAM" id="Phobius"/>
    </source>
</evidence>
<dbReference type="InterPro" id="IPR011712">
    <property type="entry name" value="Sig_transdc_His_kin_sub3_dim/P"/>
</dbReference>
<dbReference type="Proteomes" id="UP001595816">
    <property type="component" value="Unassembled WGS sequence"/>
</dbReference>
<evidence type="ECO:0000256" key="3">
    <source>
        <dbReference type="ARBA" id="ARBA00022553"/>
    </source>
</evidence>
<evidence type="ECO:0000256" key="6">
    <source>
        <dbReference type="ARBA" id="ARBA00022777"/>
    </source>
</evidence>
<evidence type="ECO:0000313" key="12">
    <source>
        <dbReference type="EMBL" id="MFC4135033.1"/>
    </source>
</evidence>
<evidence type="ECO:0000313" key="13">
    <source>
        <dbReference type="Proteomes" id="UP001595816"/>
    </source>
</evidence>
<feature type="transmembrane region" description="Helical" evidence="10">
    <location>
        <begin position="65"/>
        <end position="94"/>
    </location>
</feature>
<evidence type="ECO:0000256" key="9">
    <source>
        <dbReference type="SAM" id="Coils"/>
    </source>
</evidence>
<name>A0ABV8LXG2_9ACTN</name>
<dbReference type="PANTHER" id="PTHR24421">
    <property type="entry name" value="NITRATE/NITRITE SENSOR PROTEIN NARX-RELATED"/>
    <property type="match status" value="1"/>
</dbReference>
<sequence>MIMDWRYAQGPRWFTTLRGLVIMGLLTAGSVSNAPAGRVPLTAAVLVVVVLGWLAWLVRPDSERWLFAGLAAVGLGGVVLAATPNGVAFSFVVVAAIRSARRLRPAYSLMVTVGLAVLFAVACLLTGRESILLTGGLGILAICELAGLARRQSDQLREQRQLAQAEQARAEALAQRAQLAREVHDVLAHSLGALSVQLESADALLEHGRAEQAREAIGKAGRLARDGLAETRRAIGVLRGDTVPLSQLVRDLAAAYEAPVTVRVDGDEVPLVPQVSLALYRTVQESLTNTRKYAPGATVTVQLTYSARQVEVTVTDAGAGRPTGQLATTGGGYGLTGLRERAELLGGTCTAGPRDGGWAVDVRIPL</sequence>
<feature type="coiled-coil region" evidence="9">
    <location>
        <begin position="146"/>
        <end position="182"/>
    </location>
</feature>